<reference evidence="3" key="1">
    <citation type="submission" date="2023-03" db="EMBL/GenBank/DDBJ databases">
        <title>Massive genome expansion in bonnet fungi (Mycena s.s.) driven by repeated elements and novel gene families across ecological guilds.</title>
        <authorList>
            <consortium name="Lawrence Berkeley National Laboratory"/>
            <person name="Harder C.B."/>
            <person name="Miyauchi S."/>
            <person name="Viragh M."/>
            <person name="Kuo A."/>
            <person name="Thoen E."/>
            <person name="Andreopoulos B."/>
            <person name="Lu D."/>
            <person name="Skrede I."/>
            <person name="Drula E."/>
            <person name="Henrissat B."/>
            <person name="Morin E."/>
            <person name="Kohler A."/>
            <person name="Barry K."/>
            <person name="LaButti K."/>
            <person name="Morin E."/>
            <person name="Salamov A."/>
            <person name="Lipzen A."/>
            <person name="Mereny Z."/>
            <person name="Hegedus B."/>
            <person name="Baldrian P."/>
            <person name="Stursova M."/>
            <person name="Weitz H."/>
            <person name="Taylor A."/>
            <person name="Grigoriev I.V."/>
            <person name="Nagy L.G."/>
            <person name="Martin F."/>
            <person name="Kauserud H."/>
        </authorList>
    </citation>
    <scope>NUCLEOTIDE SEQUENCE</scope>
    <source>
        <strain evidence="3">CBHHK002</strain>
    </source>
</reference>
<comment type="caution">
    <text evidence="3">The sequence shown here is derived from an EMBL/GenBank/DDBJ whole genome shotgun (WGS) entry which is preliminary data.</text>
</comment>
<dbReference type="Gene3D" id="1.20.1070.10">
    <property type="entry name" value="Rhodopsin 7-helix transmembrane proteins"/>
    <property type="match status" value="1"/>
</dbReference>
<keyword evidence="4" id="KW-1185">Reference proteome</keyword>
<feature type="transmembrane region" description="Helical" evidence="2">
    <location>
        <begin position="54"/>
        <end position="74"/>
    </location>
</feature>
<evidence type="ECO:0000313" key="4">
    <source>
        <dbReference type="Proteomes" id="UP001218218"/>
    </source>
</evidence>
<feature type="transmembrane region" description="Helical" evidence="2">
    <location>
        <begin position="147"/>
        <end position="165"/>
    </location>
</feature>
<evidence type="ECO:0000313" key="3">
    <source>
        <dbReference type="EMBL" id="KAJ7336320.1"/>
    </source>
</evidence>
<feature type="transmembrane region" description="Helical" evidence="2">
    <location>
        <begin position="112"/>
        <end position="135"/>
    </location>
</feature>
<organism evidence="3 4">
    <name type="scientific">Mycena albidolilacea</name>
    <dbReference type="NCBI Taxonomy" id="1033008"/>
    <lineage>
        <taxon>Eukaryota</taxon>
        <taxon>Fungi</taxon>
        <taxon>Dikarya</taxon>
        <taxon>Basidiomycota</taxon>
        <taxon>Agaricomycotina</taxon>
        <taxon>Agaricomycetes</taxon>
        <taxon>Agaricomycetidae</taxon>
        <taxon>Agaricales</taxon>
        <taxon>Marasmiineae</taxon>
        <taxon>Mycenaceae</taxon>
        <taxon>Mycena</taxon>
    </lineage>
</organism>
<accession>A0AAD7EL40</accession>
<gene>
    <name evidence="3" type="ORF">DFH08DRAFT_1018657</name>
</gene>
<name>A0AAD7EL40_9AGAR</name>
<dbReference type="SUPFAM" id="SSF81321">
    <property type="entry name" value="Family A G protein-coupled receptor-like"/>
    <property type="match status" value="1"/>
</dbReference>
<dbReference type="EMBL" id="JARIHO010000031">
    <property type="protein sequence ID" value="KAJ7336320.1"/>
    <property type="molecule type" value="Genomic_DNA"/>
</dbReference>
<keyword evidence="2" id="KW-0472">Membrane</keyword>
<keyword evidence="2" id="KW-1133">Transmembrane helix</keyword>
<evidence type="ECO:0000256" key="1">
    <source>
        <dbReference type="SAM" id="MobiDB-lite"/>
    </source>
</evidence>
<sequence length="424" mass="47180">MSDSKEHVRSSFDDHLRDVLLGILMLGIVLCTVVLMLFAYTASQRRSRPHLHRVSFRLLVYAMVSNLILAIAMIPMEALMTGPISPAGCTFAGFASDVRPTTTRIWPLYPDLLQASLLFSACMYCCMALNLQLVLIHKVNGLMMEKYYVIGSSLLVAVCNFPPLAGGQLGFYNNLCWFSNPDPVVRFRWIFGTQTFWMVLMASSELVCFVILMSYMLCHRTRVKRIRSDISAEMTALQYAAYSAAPILQFRSIILRITLYPFFSCLLNFSGSTLDLYLAKHPGNAELSTRLNAIDQCIFCARPILYSVLAATDPSFLRAIGALRNISPIAGSHGSQQSSSTAKSQSRGSRSTTLLLYTRTLADGNKAEDGSTESLARQSLDAAGHPQRTEADVHHMCTHRDPEEEIEQHSNDVEGCKDSIEFQI</sequence>
<feature type="region of interest" description="Disordered" evidence="1">
    <location>
        <begin position="331"/>
        <end position="350"/>
    </location>
</feature>
<proteinExistence type="predicted"/>
<keyword evidence="2" id="KW-0812">Transmembrane</keyword>
<evidence type="ECO:0000256" key="2">
    <source>
        <dbReference type="SAM" id="Phobius"/>
    </source>
</evidence>
<feature type="transmembrane region" description="Helical" evidence="2">
    <location>
        <begin position="20"/>
        <end position="42"/>
    </location>
</feature>
<dbReference type="Proteomes" id="UP001218218">
    <property type="component" value="Unassembled WGS sequence"/>
</dbReference>
<dbReference type="AlphaFoldDB" id="A0AAD7EL40"/>
<feature type="transmembrane region" description="Helical" evidence="2">
    <location>
        <begin position="196"/>
        <end position="218"/>
    </location>
</feature>
<feature type="region of interest" description="Disordered" evidence="1">
    <location>
        <begin position="365"/>
        <end position="390"/>
    </location>
</feature>
<protein>
    <submittedName>
        <fullName evidence="3">Uncharacterized protein</fullName>
    </submittedName>
</protein>